<dbReference type="GO" id="GO:0007264">
    <property type="term" value="P:small GTPase-mediated signal transduction"/>
    <property type="evidence" value="ECO:0007669"/>
    <property type="project" value="TreeGrafter"/>
</dbReference>
<dbReference type="OMA" id="REACGQT"/>
<dbReference type="EMBL" id="KB446539">
    <property type="protein sequence ID" value="EME44569.1"/>
    <property type="molecule type" value="Genomic_DNA"/>
</dbReference>
<feature type="region of interest" description="Disordered" evidence="1">
    <location>
        <begin position="475"/>
        <end position="518"/>
    </location>
</feature>
<dbReference type="PROSITE" id="PS50238">
    <property type="entry name" value="RHOGAP"/>
    <property type="match status" value="1"/>
</dbReference>
<dbReference type="Pfam" id="PF00620">
    <property type="entry name" value="RhoGAP"/>
    <property type="match status" value="1"/>
</dbReference>
<dbReference type="Gene3D" id="3.40.525.10">
    <property type="entry name" value="CRAL-TRIO lipid binding domain"/>
    <property type="match status" value="1"/>
</dbReference>
<accession>N1PQ67</accession>
<feature type="region of interest" description="Disordered" evidence="1">
    <location>
        <begin position="540"/>
        <end position="564"/>
    </location>
</feature>
<protein>
    <recommendedName>
        <fullName evidence="6">CRAL-TRIO domain-containing protein</fullName>
    </recommendedName>
</protein>
<dbReference type="InterPro" id="IPR008936">
    <property type="entry name" value="Rho_GTPase_activation_prot"/>
</dbReference>
<feature type="domain" description="CRAL-TRIO" evidence="2">
    <location>
        <begin position="35"/>
        <end position="192"/>
    </location>
</feature>
<dbReference type="InterPro" id="IPR036865">
    <property type="entry name" value="CRAL-TRIO_dom_sf"/>
</dbReference>
<proteinExistence type="predicted"/>
<dbReference type="Gene3D" id="1.10.555.10">
    <property type="entry name" value="Rho GTPase activation protein"/>
    <property type="match status" value="1"/>
</dbReference>
<keyword evidence="5" id="KW-1185">Reference proteome</keyword>
<dbReference type="AlphaFoldDB" id="N1PQ67"/>
<evidence type="ECO:0000259" key="3">
    <source>
        <dbReference type="PROSITE" id="PS50238"/>
    </source>
</evidence>
<feature type="compositionally biased region" description="Basic and acidic residues" evidence="1">
    <location>
        <begin position="475"/>
        <end position="489"/>
    </location>
</feature>
<dbReference type="SUPFAM" id="SSF48350">
    <property type="entry name" value="GTPase activation domain, GAP"/>
    <property type="match status" value="1"/>
</dbReference>
<dbReference type="PROSITE" id="PS50191">
    <property type="entry name" value="CRAL_TRIO"/>
    <property type="match status" value="1"/>
</dbReference>
<dbReference type="InterPro" id="IPR001251">
    <property type="entry name" value="CRAL-TRIO_dom"/>
</dbReference>
<evidence type="ECO:0000313" key="4">
    <source>
        <dbReference type="EMBL" id="EME44569.1"/>
    </source>
</evidence>
<dbReference type="GO" id="GO:0005737">
    <property type="term" value="C:cytoplasm"/>
    <property type="evidence" value="ECO:0007669"/>
    <property type="project" value="TreeGrafter"/>
</dbReference>
<dbReference type="GO" id="GO:0005096">
    <property type="term" value="F:GTPase activator activity"/>
    <property type="evidence" value="ECO:0007669"/>
    <property type="project" value="TreeGrafter"/>
</dbReference>
<evidence type="ECO:0000313" key="5">
    <source>
        <dbReference type="Proteomes" id="UP000016933"/>
    </source>
</evidence>
<dbReference type="eggNOG" id="KOG4406">
    <property type="taxonomic scope" value="Eukaryota"/>
</dbReference>
<evidence type="ECO:0000259" key="2">
    <source>
        <dbReference type="PROSITE" id="PS50191"/>
    </source>
</evidence>
<reference evidence="5" key="1">
    <citation type="journal article" date="2012" name="PLoS Genet.">
        <title>The genomes of the fungal plant pathogens Cladosporium fulvum and Dothistroma septosporum reveal adaptation to different hosts and lifestyles but also signatures of common ancestry.</title>
        <authorList>
            <person name="de Wit P.J.G.M."/>
            <person name="van der Burgt A."/>
            <person name="Oekmen B."/>
            <person name="Stergiopoulos I."/>
            <person name="Abd-Elsalam K.A."/>
            <person name="Aerts A.L."/>
            <person name="Bahkali A.H."/>
            <person name="Beenen H.G."/>
            <person name="Chettri P."/>
            <person name="Cox M.P."/>
            <person name="Datema E."/>
            <person name="de Vries R.P."/>
            <person name="Dhillon B."/>
            <person name="Ganley A.R."/>
            <person name="Griffiths S.A."/>
            <person name="Guo Y."/>
            <person name="Hamelin R.C."/>
            <person name="Henrissat B."/>
            <person name="Kabir M.S."/>
            <person name="Jashni M.K."/>
            <person name="Kema G."/>
            <person name="Klaubauf S."/>
            <person name="Lapidus A."/>
            <person name="Levasseur A."/>
            <person name="Lindquist E."/>
            <person name="Mehrabi R."/>
            <person name="Ohm R.A."/>
            <person name="Owen T.J."/>
            <person name="Salamov A."/>
            <person name="Schwelm A."/>
            <person name="Schijlen E."/>
            <person name="Sun H."/>
            <person name="van den Burg H.A."/>
            <person name="van Ham R.C.H.J."/>
            <person name="Zhang S."/>
            <person name="Goodwin S.B."/>
            <person name="Grigoriev I.V."/>
            <person name="Collemare J."/>
            <person name="Bradshaw R.E."/>
        </authorList>
    </citation>
    <scope>NUCLEOTIDE SEQUENCE [LARGE SCALE GENOMIC DNA]</scope>
    <source>
        <strain evidence="5">NZE10 / CBS 128990</strain>
    </source>
</reference>
<evidence type="ECO:0000256" key="1">
    <source>
        <dbReference type="SAM" id="MobiDB-lite"/>
    </source>
</evidence>
<evidence type="ECO:0008006" key="6">
    <source>
        <dbReference type="Google" id="ProtNLM"/>
    </source>
</evidence>
<dbReference type="SUPFAM" id="SSF52087">
    <property type="entry name" value="CRAL/TRIO domain"/>
    <property type="match status" value="1"/>
</dbReference>
<sequence>MPAGMRAAFAAATQRNRARSGSLSTVAPAQTDNDYLPELAAIAASILYKSPLPSLEGRPIYILNAAAFPDAFEVDYDSLLAYVLARLPGEEELIQGAEYEIVFFAGGTPDNATAEKKSGPATGWYLQAYHVLSRATRKKLQKLYIVHPRTWVRVLISVFGTIVSPKFRRKIVHVTCLSQLALHVPVEKLLIPPTAYIQDRKVSPDIYAPFATGRRAFGVRHPLPKNIDTGETRLPRVLRETTSFLLMPSNIKTEGIFRIPPHSTLLGILKEAYDRGQYFIVWKECDATFVQPDMPLSLVDEVKLEDAYGVHLAASLIKQWYRDLKEPIVPESSYTVLREKYRDPTAEVTPEDLVDFIMPTSIASPLTVTAREIMTRHLLPLLSAVASQEADNKMSAENLAICFSMCLVCGSDHLNDAKVSSIVKRVLQAAIELWPQLRAGMNVDAKRFAADLEPPANNREYEDPLEAEKAKRILEADDGEHEKGHRIFLEDSDSSRSLSPEGEKPALPPRRRGRAASLGKALAANLRDIDLSAMPSIHVPKPKMELPSLPKRKPAPQHAEPPLSYKEDAPLVDVSESVTVLPPRYSSMFDAQGRDIQRSQSPASYVPVDGFGPPKRADFALREGQDIKRSSAPEPNIEPQDIHVAVPLRKPVVFNRTSPNASAEPSPSVSRNTSTGANAVLARMASQRVADNMAMRTGTEITKPLPIAMDTSNVVKVLSEATAKSAASEGDGVFRKPSWPASASRQPSNIQSLARPVLPTRKSNTIPMIAGHDGSRDSSVSLSAPHVHKPRTPSPGLLKRMESMESAKSSNSLEPKKLNLKKASVDDLRRLYEERVTTVQSLAEVGRRASNQH</sequence>
<dbReference type="CDD" id="cd00159">
    <property type="entry name" value="RhoGAP"/>
    <property type="match status" value="1"/>
</dbReference>
<organism evidence="4 5">
    <name type="scientific">Dothistroma septosporum (strain NZE10 / CBS 128990)</name>
    <name type="common">Red band needle blight fungus</name>
    <name type="synonym">Mycosphaerella pini</name>
    <dbReference type="NCBI Taxonomy" id="675120"/>
    <lineage>
        <taxon>Eukaryota</taxon>
        <taxon>Fungi</taxon>
        <taxon>Dikarya</taxon>
        <taxon>Ascomycota</taxon>
        <taxon>Pezizomycotina</taxon>
        <taxon>Dothideomycetes</taxon>
        <taxon>Dothideomycetidae</taxon>
        <taxon>Mycosphaerellales</taxon>
        <taxon>Mycosphaerellaceae</taxon>
        <taxon>Dothistroma</taxon>
    </lineage>
</organism>
<dbReference type="InterPro" id="IPR000198">
    <property type="entry name" value="RhoGAP_dom"/>
</dbReference>
<dbReference type="PANTHER" id="PTHR45808:SF2">
    <property type="entry name" value="RHO GTPASE-ACTIVATING PROTEIN 68F"/>
    <property type="match status" value="1"/>
</dbReference>
<dbReference type="HOGENOM" id="CLU_016267_0_0_1"/>
<feature type="region of interest" description="Disordered" evidence="1">
    <location>
        <begin position="725"/>
        <end position="756"/>
    </location>
</feature>
<dbReference type="STRING" id="675120.N1PQ67"/>
<name>N1PQ67_DOTSN</name>
<dbReference type="PANTHER" id="PTHR45808">
    <property type="entry name" value="RHO GTPASE-ACTIVATING PROTEIN 68F"/>
    <property type="match status" value="1"/>
</dbReference>
<reference evidence="4 5" key="2">
    <citation type="journal article" date="2012" name="PLoS Pathog.">
        <title>Diverse lifestyles and strategies of plant pathogenesis encoded in the genomes of eighteen Dothideomycetes fungi.</title>
        <authorList>
            <person name="Ohm R.A."/>
            <person name="Feau N."/>
            <person name="Henrissat B."/>
            <person name="Schoch C.L."/>
            <person name="Horwitz B.A."/>
            <person name="Barry K.W."/>
            <person name="Condon B.J."/>
            <person name="Copeland A.C."/>
            <person name="Dhillon B."/>
            <person name="Glaser F."/>
            <person name="Hesse C.N."/>
            <person name="Kosti I."/>
            <person name="LaButti K."/>
            <person name="Lindquist E.A."/>
            <person name="Lucas S."/>
            <person name="Salamov A.A."/>
            <person name="Bradshaw R.E."/>
            <person name="Ciuffetti L."/>
            <person name="Hamelin R.C."/>
            <person name="Kema G.H.J."/>
            <person name="Lawrence C."/>
            <person name="Scott J.A."/>
            <person name="Spatafora J.W."/>
            <person name="Turgeon B.G."/>
            <person name="de Wit P.J.G.M."/>
            <person name="Zhong S."/>
            <person name="Goodwin S.B."/>
            <person name="Grigoriev I.V."/>
        </authorList>
    </citation>
    <scope>NUCLEOTIDE SEQUENCE [LARGE SCALE GENOMIC DNA]</scope>
    <source>
        <strain evidence="5">NZE10 / CBS 128990</strain>
    </source>
</reference>
<feature type="region of interest" description="Disordered" evidence="1">
    <location>
        <begin position="770"/>
        <end position="818"/>
    </location>
</feature>
<dbReference type="SMART" id="SM00324">
    <property type="entry name" value="RhoGAP"/>
    <property type="match status" value="1"/>
</dbReference>
<dbReference type="OrthoDB" id="410651at2759"/>
<dbReference type="Proteomes" id="UP000016933">
    <property type="component" value="Unassembled WGS sequence"/>
</dbReference>
<feature type="compositionally biased region" description="Polar residues" evidence="1">
    <location>
        <begin position="741"/>
        <end position="752"/>
    </location>
</feature>
<dbReference type="Pfam" id="PF13716">
    <property type="entry name" value="CRAL_TRIO_2"/>
    <property type="match status" value="1"/>
</dbReference>
<dbReference type="CDD" id="cd00170">
    <property type="entry name" value="SEC14"/>
    <property type="match status" value="1"/>
</dbReference>
<gene>
    <name evidence="4" type="ORF">DOTSEDRAFT_72126</name>
</gene>
<feature type="domain" description="Rho-GAP" evidence="3">
    <location>
        <begin position="221"/>
        <end position="434"/>
    </location>
</feature>